<dbReference type="InterPro" id="IPR006626">
    <property type="entry name" value="PbH1"/>
</dbReference>
<dbReference type="RefSeq" id="WP_171416572.1">
    <property type="nucleotide sequence ID" value="NZ_JABFJW010000151.1"/>
</dbReference>
<evidence type="ECO:0000313" key="4">
    <source>
        <dbReference type="Proteomes" id="UP000528460"/>
    </source>
</evidence>
<dbReference type="SUPFAM" id="SSF51126">
    <property type="entry name" value="Pectin lyase-like"/>
    <property type="match status" value="1"/>
</dbReference>
<dbReference type="InterPro" id="IPR011050">
    <property type="entry name" value="Pectin_lyase_fold/virulence"/>
</dbReference>
<feature type="region of interest" description="Disordered" evidence="1">
    <location>
        <begin position="41"/>
        <end position="60"/>
    </location>
</feature>
<organism evidence="3 4">
    <name type="scientific">Corallococcus exercitus</name>
    <dbReference type="NCBI Taxonomy" id="2316736"/>
    <lineage>
        <taxon>Bacteria</taxon>
        <taxon>Pseudomonadati</taxon>
        <taxon>Myxococcota</taxon>
        <taxon>Myxococcia</taxon>
        <taxon>Myxococcales</taxon>
        <taxon>Cystobacterineae</taxon>
        <taxon>Myxococcaceae</taxon>
        <taxon>Corallococcus</taxon>
    </lineage>
</organism>
<evidence type="ECO:0000256" key="2">
    <source>
        <dbReference type="SAM" id="SignalP"/>
    </source>
</evidence>
<protein>
    <recommendedName>
        <fullName evidence="5">Right-handed parallel beta-helix repeat-containing protein</fullName>
    </recommendedName>
</protein>
<dbReference type="AlphaFoldDB" id="A0A7Y4JU82"/>
<proteinExistence type="predicted"/>
<sequence length="672" mass="71221">MQKLVRLCAVSFSLALGALLGCHPEKAAPQESSEDRVQAFDGIEHPDPDEPDHPSPESLPGVMCARVANAAGTVQRAFCAQGKQGQMCRGDHSRTCDEEDVGSSSGNWPRSIWYQAAIDWAKAQGHPTVMLDPGIITITPDTAQTIGYPYSAVGIHVPSGIHLEGSHDYGTAPTVINAGANTPLDVMVLVADRTTAPVISNAGVSYVTLAGTDLPYYGLGEACPAAGHNLTSILQLDGNEPQLTNAVTWDFITADGRKNTAGIRVLESQGQNVGPVDIHHVKIAHVALGIAYGWNTPNTKEDSTCETRPGIKLTLTPAGGQQCPTGTHLRTLSIKPGAQQCWPTSCAANPPAGSVICPATSTASGSPGPQIDYCVAVEPGDPSRSYCNVQPYEFHGNPDARSQVHNNSICDVRVGINIVGGNVDVTKNVVIRHTTNEPNHFGLSTDGHTPYTQFTTHSENFVSGFTLGFLTDGSQYIVMDDCGFRKLTGYARGDLATDQNFLDLAQFAVDDAQQLQWTTDPTRGFIDHVYIRDNRFLKNVQGISLYRVNWGFVGFNTISGAGSATAQGDFGVLLSNTLNSWVYGNTVDQFQRGIEIGGKPGEQSQLGSCHNGIHTYCSGPGCPVWASYPNAISQTGTPGGASCNIAYHENYCNVAGSMPAIPAGAGTVCFAN</sequence>
<name>A0A7Y4JU82_9BACT</name>
<comment type="caution">
    <text evidence="3">The sequence shown here is derived from an EMBL/GenBank/DDBJ whole genome shotgun (WGS) entry which is preliminary data.</text>
</comment>
<feature type="compositionally biased region" description="Basic and acidic residues" evidence="1">
    <location>
        <begin position="41"/>
        <end position="55"/>
    </location>
</feature>
<evidence type="ECO:0008006" key="5">
    <source>
        <dbReference type="Google" id="ProtNLM"/>
    </source>
</evidence>
<feature type="chain" id="PRO_5031286227" description="Right-handed parallel beta-helix repeat-containing protein" evidence="2">
    <location>
        <begin position="28"/>
        <end position="672"/>
    </location>
</feature>
<feature type="signal peptide" evidence="2">
    <location>
        <begin position="1"/>
        <end position="27"/>
    </location>
</feature>
<dbReference type="SMART" id="SM00710">
    <property type="entry name" value="PbH1"/>
    <property type="match status" value="3"/>
</dbReference>
<gene>
    <name evidence="3" type="ORF">HNS30_19780</name>
</gene>
<keyword evidence="2" id="KW-0732">Signal</keyword>
<dbReference type="EMBL" id="JABFJW010000151">
    <property type="protein sequence ID" value="NOK11286.1"/>
    <property type="molecule type" value="Genomic_DNA"/>
</dbReference>
<reference evidence="3 4" key="1">
    <citation type="submission" date="2020-05" db="EMBL/GenBank/DDBJ databases">
        <authorList>
            <person name="Whitworth D."/>
        </authorList>
    </citation>
    <scope>NUCLEOTIDE SEQUENCE [LARGE SCALE GENOMIC DNA]</scope>
    <source>
        <strain evidence="3 4">CA046A</strain>
    </source>
</reference>
<accession>A0A7Y4JU82</accession>
<evidence type="ECO:0000313" key="3">
    <source>
        <dbReference type="EMBL" id="NOK11286.1"/>
    </source>
</evidence>
<dbReference type="Proteomes" id="UP000528460">
    <property type="component" value="Unassembled WGS sequence"/>
</dbReference>
<evidence type="ECO:0000256" key="1">
    <source>
        <dbReference type="SAM" id="MobiDB-lite"/>
    </source>
</evidence>
<dbReference type="PROSITE" id="PS51257">
    <property type="entry name" value="PROKAR_LIPOPROTEIN"/>
    <property type="match status" value="1"/>
</dbReference>